<name>A0A929PWL5_9SPHI</name>
<dbReference type="Proteomes" id="UP000622475">
    <property type="component" value="Unassembled WGS sequence"/>
</dbReference>
<sequence length="96" mass="10936">MQQENPVKTKYNDTELEEFRTLITEKIKAAREELTDLAGTLSASNSNGDDAAIAGKRWKTVPLPWRKSRSTNWPSFDCLVKTFRPLSSPIFKRGYS</sequence>
<dbReference type="RefSeq" id="WP_194112193.1">
    <property type="nucleotide sequence ID" value="NZ_JADFFL010000005.1"/>
</dbReference>
<reference evidence="1" key="1">
    <citation type="submission" date="2020-10" db="EMBL/GenBank/DDBJ databases">
        <title>Mucilaginibacter mali sp. nov., isolated from rhizosphere soil of apple orchard.</title>
        <authorList>
            <person name="Lee J.-S."/>
            <person name="Kim H.S."/>
            <person name="Kim J.-S."/>
        </authorList>
    </citation>
    <scope>NUCLEOTIDE SEQUENCE</scope>
    <source>
        <strain evidence="1">KCTC 22746</strain>
    </source>
</reference>
<evidence type="ECO:0008006" key="3">
    <source>
        <dbReference type="Google" id="ProtNLM"/>
    </source>
</evidence>
<dbReference type="AlphaFoldDB" id="A0A929PWL5"/>
<evidence type="ECO:0000313" key="1">
    <source>
        <dbReference type="EMBL" id="MBE9662958.1"/>
    </source>
</evidence>
<evidence type="ECO:0000313" key="2">
    <source>
        <dbReference type="Proteomes" id="UP000622475"/>
    </source>
</evidence>
<accession>A0A929PWL5</accession>
<gene>
    <name evidence="1" type="ORF">IRJ16_13800</name>
</gene>
<comment type="caution">
    <text evidence="1">The sequence shown here is derived from an EMBL/GenBank/DDBJ whole genome shotgun (WGS) entry which is preliminary data.</text>
</comment>
<proteinExistence type="predicted"/>
<protein>
    <recommendedName>
        <fullName evidence="3">DnaK suppressor protein</fullName>
    </recommendedName>
</protein>
<dbReference type="EMBL" id="JADFFL010000005">
    <property type="protein sequence ID" value="MBE9662958.1"/>
    <property type="molecule type" value="Genomic_DNA"/>
</dbReference>
<keyword evidence="2" id="KW-1185">Reference proteome</keyword>
<organism evidence="1 2">
    <name type="scientific">Mucilaginibacter myungsuensis</name>
    <dbReference type="NCBI Taxonomy" id="649104"/>
    <lineage>
        <taxon>Bacteria</taxon>
        <taxon>Pseudomonadati</taxon>
        <taxon>Bacteroidota</taxon>
        <taxon>Sphingobacteriia</taxon>
        <taxon>Sphingobacteriales</taxon>
        <taxon>Sphingobacteriaceae</taxon>
        <taxon>Mucilaginibacter</taxon>
    </lineage>
</organism>